<evidence type="ECO:0000313" key="3">
    <source>
        <dbReference type="Proteomes" id="UP000001940"/>
    </source>
</evidence>
<accession>Q9XV32</accession>
<evidence type="ECO:0000259" key="1">
    <source>
        <dbReference type="Pfam" id="PF01827"/>
    </source>
</evidence>
<dbReference type="OMA" id="HTIDMES"/>
<dbReference type="eggNOG" id="ENOG502TI7W">
    <property type="taxonomic scope" value="Eukaryota"/>
</dbReference>
<dbReference type="RefSeq" id="NP_507340.1">
    <property type="nucleotide sequence ID" value="NM_074939.1"/>
</dbReference>
<dbReference type="PaxDb" id="6239-F40D4.12"/>
<evidence type="ECO:0000313" key="2">
    <source>
        <dbReference type="EMBL" id="CAB04362.1"/>
    </source>
</evidence>
<dbReference type="InterPro" id="IPR040161">
    <property type="entry name" value="FB224"/>
</dbReference>
<gene>
    <name evidence="2" type="ORF">CELE_F40D4.12</name>
    <name evidence="2 4" type="ORF">F40D4.12</name>
</gene>
<keyword evidence="3" id="KW-1185">Reference proteome</keyword>
<dbReference type="KEGG" id="cel:CELE_F40D4.12"/>
<dbReference type="AlphaFoldDB" id="Q9XV32"/>
<evidence type="ECO:0000313" key="4">
    <source>
        <dbReference type="WormBase" id="F40D4.12"/>
    </source>
</evidence>
<dbReference type="InterPro" id="IPR002900">
    <property type="entry name" value="DUF38/FTH_CAE_spp"/>
</dbReference>
<dbReference type="FunCoup" id="Q9XV32">
    <property type="interactions" value="112"/>
</dbReference>
<dbReference type="Proteomes" id="UP000001940">
    <property type="component" value="Chromosome V"/>
</dbReference>
<feature type="domain" description="DUF38" evidence="1">
    <location>
        <begin position="528"/>
        <end position="669"/>
    </location>
</feature>
<dbReference type="GeneID" id="185530"/>
<name>Q9XV32_CAEEL</name>
<dbReference type="PIR" id="T22011">
    <property type="entry name" value="T22011"/>
</dbReference>
<reference evidence="2 3" key="1">
    <citation type="journal article" date="1998" name="Science">
        <title>Genome sequence of the nematode C. elegans: a platform for investigating biology.</title>
        <authorList>
            <consortium name="The C. elegans sequencing consortium"/>
            <person name="Sulson J.E."/>
            <person name="Waterston R."/>
        </authorList>
    </citation>
    <scope>NUCLEOTIDE SEQUENCE [LARGE SCALE GENOMIC DNA]</scope>
    <source>
        <strain evidence="2 3">Bristol N2</strain>
    </source>
</reference>
<dbReference type="EMBL" id="BX284605">
    <property type="protein sequence ID" value="CAB04362.1"/>
    <property type="molecule type" value="Genomic_DNA"/>
</dbReference>
<organism evidence="2 3">
    <name type="scientific">Caenorhabditis elegans</name>
    <dbReference type="NCBI Taxonomy" id="6239"/>
    <lineage>
        <taxon>Eukaryota</taxon>
        <taxon>Metazoa</taxon>
        <taxon>Ecdysozoa</taxon>
        <taxon>Nematoda</taxon>
        <taxon>Chromadorea</taxon>
        <taxon>Rhabditida</taxon>
        <taxon>Rhabditina</taxon>
        <taxon>Rhabditomorpha</taxon>
        <taxon>Rhabditoidea</taxon>
        <taxon>Rhabditidae</taxon>
        <taxon>Peloderinae</taxon>
        <taxon>Caenorhabditis</taxon>
    </lineage>
</organism>
<dbReference type="WormBase" id="F40D4.12">
    <property type="protein sequence ID" value="CE19846"/>
    <property type="gene ID" value="WBGene00009571"/>
</dbReference>
<dbReference type="PhylomeDB" id="Q9XV32"/>
<proteinExistence type="predicted"/>
<dbReference type="Pfam" id="PF01827">
    <property type="entry name" value="FTH"/>
    <property type="match status" value="1"/>
</dbReference>
<dbReference type="PANTHER" id="PTHR23015:SF25">
    <property type="entry name" value="DUF38 DOMAIN-CONTAINING PROTEIN-RELATED"/>
    <property type="match status" value="1"/>
</dbReference>
<dbReference type="InParanoid" id="Q9XV32"/>
<dbReference type="HOGENOM" id="CLU_352426_0_0_1"/>
<dbReference type="Bgee" id="WBGene00009571">
    <property type="expression patterns" value="Expressed in larva"/>
</dbReference>
<dbReference type="CTD" id="185530"/>
<dbReference type="UCSC" id="F40D4.12">
    <property type="organism name" value="c. elegans"/>
</dbReference>
<sequence>MSHAEKLIRSTLPISQIIVKLNGEHPSLMLGDYNPYNTSEEQLFKVFYHGKTDDTWITYEPRQPIKIKDRGCIDVLCDDLETLLNSESEQLDKFSVKFCICEDEEEEEGLMRLQKVYDRIGSMFKKINSKLVSLAVDNINQVRELHVCFNSRALNIEFEFIYDRYETPAITFRDILEFEQMKLIKSLCVRFKVDNISIDDLRAIKKTAISFENECVVVLYNSQGFNIDEEGLNELFGPPLDKFNDLTCRSLFDGVECDIYDTEIVIQQMKCFRLSNEYNNDDKIGSGLQVLMTDLILRNILQHVGLTTILALRRVSWGVLNCIDRIKPDLKIEVLVIQMRSIDFLIIEVLDESKHNKHSYQTAHNEWYNMLCENGDLLSLRDNLHPIYEFYYFANATRFDADAEPNASPVLTKRWTRKELCEWFERRANFSNDLRRNLVNQRSPIENLKLTLPLFGDTWHYFEFDPMIPTYTEFLELEEKIRHCELCQETENKHRNEFRKLLQKYRWNFECESDLIKQESYVQRVDVFIKYFGDNLKSIGHKIQVKELNMQACNQNTVMHVLPYLDTRVLRSISIQIPVQKETKVPCDWIEPLEINEICELEQWKNARMLEIEHVINTTGMKHLGHFSEADVKLTRMTTEGILCLKAEFLLSNNFEKFKASFETSDIDESIYETEYLGLPFRRPINPRTNQPSIWYFKYPGTDDYLHILYYEMRKRIVFTRVKASSVPMNLVA</sequence>
<dbReference type="IntAct" id="Q9XV32">
    <property type="interactions" value="1"/>
</dbReference>
<dbReference type="OrthoDB" id="5875341at2759"/>
<dbReference type="AGR" id="WB:WBGene00009571"/>
<dbReference type="PANTHER" id="PTHR23015">
    <property type="entry name" value="UNCHARACTERIZED C.ELEGANS PROTEIN"/>
    <property type="match status" value="1"/>
</dbReference>
<protein>
    <submittedName>
        <fullName evidence="2">DUF38 domain-containing protein</fullName>
    </submittedName>
</protein>